<protein>
    <recommendedName>
        <fullName evidence="3">DUF483 domain-containing protein</fullName>
    </recommendedName>
</protein>
<dbReference type="Pfam" id="PF04467">
    <property type="entry name" value="DUF483"/>
    <property type="match status" value="1"/>
</dbReference>
<dbReference type="STRING" id="406327.Mevan_0910"/>
<dbReference type="Proteomes" id="UP000001107">
    <property type="component" value="Chromosome"/>
</dbReference>
<keyword evidence="2" id="KW-1185">Reference proteome</keyword>
<dbReference type="GeneID" id="5326129"/>
<accession>A6UQP3</accession>
<dbReference type="HOGENOM" id="CLU_129114_0_0_2"/>
<dbReference type="OrthoDB" id="65030at2157"/>
<evidence type="ECO:0000313" key="1">
    <source>
        <dbReference type="EMBL" id="ABR54815.1"/>
    </source>
</evidence>
<name>A6UQP3_METVS</name>
<reference evidence="1" key="1">
    <citation type="submission" date="2007-06" db="EMBL/GenBank/DDBJ databases">
        <title>Complete sequence of Methanococcus vannielii SB.</title>
        <authorList>
            <consortium name="US DOE Joint Genome Institute"/>
            <person name="Copeland A."/>
            <person name="Lucas S."/>
            <person name="Lapidus A."/>
            <person name="Barry K."/>
            <person name="Glavina del Rio T."/>
            <person name="Dalin E."/>
            <person name="Tice H."/>
            <person name="Pitluck S."/>
            <person name="Chain P."/>
            <person name="Malfatti S."/>
            <person name="Shin M."/>
            <person name="Vergez L."/>
            <person name="Schmutz J."/>
            <person name="Larimer F."/>
            <person name="Land M."/>
            <person name="Hauser L."/>
            <person name="Kyrpides N."/>
            <person name="Anderson I."/>
            <person name="Sieprawska-Lupa M."/>
            <person name="Whitman W.B."/>
            <person name="Richardson P."/>
        </authorList>
    </citation>
    <scope>NUCLEOTIDE SEQUENCE [LARGE SCALE GENOMIC DNA]</scope>
    <source>
        <strain evidence="1">SB</strain>
    </source>
</reference>
<dbReference type="eggNOG" id="arCOG04822">
    <property type="taxonomic scope" value="Archaea"/>
</dbReference>
<organism evidence="1 2">
    <name type="scientific">Methanococcus vannielii (strain ATCC 35089 / DSM 1224 / JCM 13029 / OCM 148 / SB)</name>
    <dbReference type="NCBI Taxonomy" id="406327"/>
    <lineage>
        <taxon>Archaea</taxon>
        <taxon>Methanobacteriati</taxon>
        <taxon>Methanobacteriota</taxon>
        <taxon>Methanomada group</taxon>
        <taxon>Methanococci</taxon>
        <taxon>Methanococcales</taxon>
        <taxon>Methanococcaceae</taxon>
        <taxon>Methanococcus</taxon>
    </lineage>
</organism>
<dbReference type="RefSeq" id="WP_011972716.1">
    <property type="nucleotide sequence ID" value="NC_009634.1"/>
</dbReference>
<dbReference type="KEGG" id="mvn:Mevan_0910"/>
<gene>
    <name evidence="1" type="ordered locus">Mevan_0910</name>
</gene>
<dbReference type="AlphaFoldDB" id="A6UQP3"/>
<evidence type="ECO:0000313" key="2">
    <source>
        <dbReference type="Proteomes" id="UP000001107"/>
    </source>
</evidence>
<sequence>MDIENFYEKILKLRNGEIKDYKVLSSHVKSIPDDMFDYIIQRLIIQLKIVQKYNISVRPAIDPFVSSELGIYKRLDDLELGKLLDYPNCCVDSFSETARYGIDSKHLKEVENMTFEDEDYAIILPSGFIPCSLKCNKAIENKLIGTIDKETYEKLLSLEEELFKKLPHYHGAYDEYFEKIILKK</sequence>
<proteinExistence type="predicted"/>
<evidence type="ECO:0008006" key="3">
    <source>
        <dbReference type="Google" id="ProtNLM"/>
    </source>
</evidence>
<dbReference type="InterPro" id="IPR007556">
    <property type="entry name" value="DUF483"/>
</dbReference>
<dbReference type="EMBL" id="CP000742">
    <property type="protein sequence ID" value="ABR54815.1"/>
    <property type="molecule type" value="Genomic_DNA"/>
</dbReference>